<gene>
    <name evidence="2" type="ORF">UU65_C0006G0028</name>
</gene>
<protein>
    <submittedName>
        <fullName evidence="2">Glycosyl transferase family 2</fullName>
    </submittedName>
</protein>
<dbReference type="Gene3D" id="3.90.550.10">
    <property type="entry name" value="Spore Coat Polysaccharide Biosynthesis Protein SpsA, Chain A"/>
    <property type="match status" value="1"/>
</dbReference>
<dbReference type="AlphaFoldDB" id="A0A0G0Z6K7"/>
<organism evidence="2 3">
    <name type="scientific">candidate division CPR2 bacterium GW2011_GWC1_41_48</name>
    <dbReference type="NCBI Taxonomy" id="1618344"/>
    <lineage>
        <taxon>Bacteria</taxon>
        <taxon>Bacteria division CPR2</taxon>
    </lineage>
</organism>
<dbReference type="SUPFAM" id="SSF53448">
    <property type="entry name" value="Nucleotide-diphospho-sugar transferases"/>
    <property type="match status" value="1"/>
</dbReference>
<dbReference type="InterPro" id="IPR029044">
    <property type="entry name" value="Nucleotide-diphossugar_trans"/>
</dbReference>
<dbReference type="GO" id="GO:0016740">
    <property type="term" value="F:transferase activity"/>
    <property type="evidence" value="ECO:0007669"/>
    <property type="project" value="UniProtKB-KW"/>
</dbReference>
<comment type="caution">
    <text evidence="2">The sequence shown here is derived from an EMBL/GenBank/DDBJ whole genome shotgun (WGS) entry which is preliminary data.</text>
</comment>
<dbReference type="GO" id="GO:0006487">
    <property type="term" value="P:protein N-linked glycosylation"/>
    <property type="evidence" value="ECO:0007669"/>
    <property type="project" value="TreeGrafter"/>
</dbReference>
<dbReference type="InterPro" id="IPR001173">
    <property type="entry name" value="Glyco_trans_2-like"/>
</dbReference>
<evidence type="ECO:0000259" key="1">
    <source>
        <dbReference type="Pfam" id="PF00535"/>
    </source>
</evidence>
<keyword evidence="2" id="KW-0808">Transferase</keyword>
<accession>A0A0G0Z6K7</accession>
<name>A0A0G0Z6K7_UNCC2</name>
<dbReference type="Pfam" id="PF00535">
    <property type="entry name" value="Glycos_transf_2"/>
    <property type="match status" value="1"/>
</dbReference>
<dbReference type="Proteomes" id="UP000033869">
    <property type="component" value="Unassembled WGS sequence"/>
</dbReference>
<evidence type="ECO:0000313" key="2">
    <source>
        <dbReference type="EMBL" id="KKS08658.1"/>
    </source>
</evidence>
<proteinExistence type="predicted"/>
<feature type="domain" description="Glycosyltransferase 2-like" evidence="1">
    <location>
        <begin position="7"/>
        <end position="159"/>
    </location>
</feature>
<sequence>MPKRKVSFVIPVHNEAEILKKSLEELNIFLQKANIDGEIIIAENGSTDNTRKILKELDFINIKKIFVKEKSFGLALREGIKKASYDNIYFSGIDFPFGFENITNSLKYIDKYDIVFSSKTHPDSDVKRSIKRKVASIVYDFILKRLLGLKINDPQGTLMFDTKKIRELLPYCNSNDPFFTTQLALYVQLNRLKYIEIPVKYYPRSDSKMSVVKDGSRMFKQIMGERKKIKKIERKDLVGCK</sequence>
<dbReference type="PANTHER" id="PTHR10859">
    <property type="entry name" value="GLYCOSYL TRANSFERASE"/>
    <property type="match status" value="1"/>
</dbReference>
<reference evidence="2 3" key="1">
    <citation type="journal article" date="2015" name="Nature">
        <title>rRNA introns, odd ribosomes, and small enigmatic genomes across a large radiation of phyla.</title>
        <authorList>
            <person name="Brown C.T."/>
            <person name="Hug L.A."/>
            <person name="Thomas B.C."/>
            <person name="Sharon I."/>
            <person name="Castelle C.J."/>
            <person name="Singh A."/>
            <person name="Wilkins M.J."/>
            <person name="Williams K.H."/>
            <person name="Banfield J.F."/>
        </authorList>
    </citation>
    <scope>NUCLEOTIDE SEQUENCE [LARGE SCALE GENOMIC DNA]</scope>
</reference>
<evidence type="ECO:0000313" key="3">
    <source>
        <dbReference type="Proteomes" id="UP000033869"/>
    </source>
</evidence>
<dbReference type="PANTHER" id="PTHR10859:SF91">
    <property type="entry name" value="DOLICHYL-PHOSPHATE BETA-GLUCOSYLTRANSFERASE"/>
    <property type="match status" value="1"/>
</dbReference>
<dbReference type="EMBL" id="LCBL01000006">
    <property type="protein sequence ID" value="KKS08658.1"/>
    <property type="molecule type" value="Genomic_DNA"/>
</dbReference>